<dbReference type="EMBL" id="JBHTEB010000001">
    <property type="protein sequence ID" value="MFD0315510.1"/>
    <property type="molecule type" value="Genomic_DNA"/>
</dbReference>
<reference evidence="2" key="1">
    <citation type="journal article" date="2019" name="Int. J. Syst. Evol. Microbiol.">
        <title>The Global Catalogue of Microorganisms (GCM) 10K type strain sequencing project: providing services to taxonomists for standard genome sequencing and annotation.</title>
        <authorList>
            <consortium name="The Broad Institute Genomics Platform"/>
            <consortium name="The Broad Institute Genome Sequencing Center for Infectious Disease"/>
            <person name="Wu L."/>
            <person name="Ma J."/>
        </authorList>
    </citation>
    <scope>NUCLEOTIDE SEQUENCE [LARGE SCALE GENOMIC DNA]</scope>
    <source>
        <strain evidence="2">CGMCC 4.7400</strain>
    </source>
</reference>
<comment type="caution">
    <text evidence="1">The sequence shown here is derived from an EMBL/GenBank/DDBJ whole genome shotgun (WGS) entry which is preliminary data.</text>
</comment>
<accession>A0ABW2W7Q8</accession>
<organism evidence="1 2">
    <name type="scientific">Streptomyces flavalbus</name>
    <dbReference type="NCBI Taxonomy" id="2665155"/>
    <lineage>
        <taxon>Bacteria</taxon>
        <taxon>Bacillati</taxon>
        <taxon>Actinomycetota</taxon>
        <taxon>Actinomycetes</taxon>
        <taxon>Kitasatosporales</taxon>
        <taxon>Streptomycetaceae</taxon>
        <taxon>Streptomyces</taxon>
    </lineage>
</organism>
<dbReference type="RefSeq" id="WP_381608721.1">
    <property type="nucleotide sequence ID" value="NZ_JBHTEB010000001.1"/>
</dbReference>
<protein>
    <submittedName>
        <fullName evidence="1">Helix-turn-helix domain-containing protein</fullName>
    </submittedName>
</protein>
<name>A0ABW2W7Q8_9ACTN</name>
<gene>
    <name evidence="1" type="ORF">ACFQZ6_15000</name>
</gene>
<dbReference type="InterPro" id="IPR010982">
    <property type="entry name" value="Lambda_DNA-bd_dom_sf"/>
</dbReference>
<evidence type="ECO:0000313" key="2">
    <source>
        <dbReference type="Proteomes" id="UP001597023"/>
    </source>
</evidence>
<sequence>MTSPDGIGHLLRGLREQAGRTRRDQAEHLERVSGRFVDPENIKRWETEKRLPIPDWHDVIAEGYGIPVEEIRRAVAVSRRYRRLVSTSVLLEDQEEASPVERREFLGVSILAAGIATEPWGRLAVALTGPNVDSQVADQLVEATAQLFVSEHHIPAKLLADRLGGHLETLTALIPRSGTHRQALTVAAGETAALAGWAAYDVGDMDTARHYYKTAALAGREAGHPAVVALAMGYASYAVPADKAREMLAAAQEHVRGAGYAAARSWLAAREAEEAAASGDREGAVRALDRATTAFDYANPDAEQAWIRFYQRPRLDSLTVSTYSRLRHPDLGRAAEDALTHLGDDDSKVSIAVLSDAATGYVLSGDVDRGVEVGRRFVDAAITTPTTMGRQRLASMAALLPQQHSAARDLTEDIRAALAA</sequence>
<proteinExistence type="predicted"/>
<keyword evidence="2" id="KW-1185">Reference proteome</keyword>
<evidence type="ECO:0000313" key="1">
    <source>
        <dbReference type="EMBL" id="MFD0315510.1"/>
    </source>
</evidence>
<dbReference type="Gene3D" id="1.10.260.40">
    <property type="entry name" value="lambda repressor-like DNA-binding domains"/>
    <property type="match status" value="1"/>
</dbReference>
<dbReference type="Proteomes" id="UP001597023">
    <property type="component" value="Unassembled WGS sequence"/>
</dbReference>